<protein>
    <recommendedName>
        <fullName evidence="8">Riboflavin transporter</fullName>
    </recommendedName>
</protein>
<keyword evidence="6 9" id="KW-1133">Transmembrane helix</keyword>
<dbReference type="InterPro" id="IPR024529">
    <property type="entry name" value="ECF_trnsprt_substrate-spec"/>
</dbReference>
<evidence type="ECO:0000256" key="5">
    <source>
        <dbReference type="ARBA" id="ARBA00022692"/>
    </source>
</evidence>
<feature type="transmembrane region" description="Helical" evidence="9">
    <location>
        <begin position="12"/>
        <end position="31"/>
    </location>
</feature>
<keyword evidence="7 8" id="KW-0472">Membrane</keyword>
<dbReference type="PANTHER" id="PTHR38438">
    <property type="entry name" value="RIBOFLAVIN TRANSPORTER RIBU"/>
    <property type="match status" value="1"/>
</dbReference>
<evidence type="ECO:0000313" key="10">
    <source>
        <dbReference type="EMBL" id="MBS9336053.1"/>
    </source>
</evidence>
<comment type="subcellular location">
    <subcellularLocation>
        <location evidence="1">Cell membrane</location>
        <topology evidence="1">Multi-pass membrane protein</topology>
    </subcellularLocation>
</comment>
<feature type="transmembrane region" description="Helical" evidence="9">
    <location>
        <begin position="116"/>
        <end position="139"/>
    </location>
</feature>
<proteinExistence type="inferred from homology"/>
<dbReference type="InterPro" id="IPR025720">
    <property type="entry name" value="RibU"/>
</dbReference>
<evidence type="ECO:0000256" key="8">
    <source>
        <dbReference type="PIRNR" id="PIRNR037778"/>
    </source>
</evidence>
<dbReference type="RefSeq" id="WP_213792605.1">
    <property type="nucleotide sequence ID" value="NZ_JAAMFJ010000001.1"/>
</dbReference>
<sequence>MTNHATKRLTILSALTAISFALTIFPKVAILPSASFLKIDFSIVPAFLALSWYGIGSAGLVLILRTILKLVVLNEGVNTYIGMPMNLIVGFGYLLAIVIFADLFKSKLANDTFRKALAFIVAIAFMGVLGVVTNIVWGIPLYSSLAHFDIAKFIGTNVYLWGMVLPFNLLQGVVWTAVNLLVVKALSPFKKTLRP</sequence>
<evidence type="ECO:0000256" key="2">
    <source>
        <dbReference type="ARBA" id="ARBA00005540"/>
    </source>
</evidence>
<organism evidence="10 11">
    <name type="scientific">Fructobacillus papyrifericola</name>
    <dbReference type="NCBI Taxonomy" id="2713172"/>
    <lineage>
        <taxon>Bacteria</taxon>
        <taxon>Bacillati</taxon>
        <taxon>Bacillota</taxon>
        <taxon>Bacilli</taxon>
        <taxon>Lactobacillales</taxon>
        <taxon>Lactobacillaceae</taxon>
        <taxon>Fructobacillus</taxon>
    </lineage>
</organism>
<dbReference type="Gene3D" id="1.10.1760.20">
    <property type="match status" value="1"/>
</dbReference>
<evidence type="ECO:0000256" key="1">
    <source>
        <dbReference type="ARBA" id="ARBA00004651"/>
    </source>
</evidence>
<keyword evidence="3 8" id="KW-0813">Transport</keyword>
<reference evidence="10 11" key="1">
    <citation type="submission" date="2020-02" db="EMBL/GenBank/DDBJ databases">
        <title>Fructobacillus sp. isolated from paper mulberry of Taiwan.</title>
        <authorList>
            <person name="Lin S.-T."/>
        </authorList>
    </citation>
    <scope>NUCLEOTIDE SEQUENCE [LARGE SCALE GENOMIC DNA]</scope>
    <source>
        <strain evidence="10 11">M1-21</strain>
    </source>
</reference>
<gene>
    <name evidence="10" type="ORF">G6R28_02250</name>
</gene>
<feature type="transmembrane region" description="Helical" evidence="9">
    <location>
        <begin position="80"/>
        <end position="104"/>
    </location>
</feature>
<keyword evidence="5 9" id="KW-0812">Transmembrane</keyword>
<dbReference type="Pfam" id="PF12822">
    <property type="entry name" value="ECF_trnsprt"/>
    <property type="match status" value="1"/>
</dbReference>
<comment type="caution">
    <text evidence="10">The sequence shown here is derived from an EMBL/GenBank/DDBJ whole genome shotgun (WGS) entry which is preliminary data.</text>
</comment>
<accession>A0ABS5QS77</accession>
<feature type="transmembrane region" description="Helical" evidence="9">
    <location>
        <begin position="159"/>
        <end position="183"/>
    </location>
</feature>
<evidence type="ECO:0000256" key="9">
    <source>
        <dbReference type="SAM" id="Phobius"/>
    </source>
</evidence>
<evidence type="ECO:0000256" key="4">
    <source>
        <dbReference type="ARBA" id="ARBA00022475"/>
    </source>
</evidence>
<keyword evidence="11" id="KW-1185">Reference proteome</keyword>
<dbReference type="EMBL" id="JAAMFJ010000001">
    <property type="protein sequence ID" value="MBS9336053.1"/>
    <property type="molecule type" value="Genomic_DNA"/>
</dbReference>
<dbReference type="PIRSF" id="PIRSF037778">
    <property type="entry name" value="UCP037778_transp_RibU"/>
    <property type="match status" value="1"/>
</dbReference>
<dbReference type="Proteomes" id="UP000735205">
    <property type="component" value="Unassembled WGS sequence"/>
</dbReference>
<dbReference type="PANTHER" id="PTHR38438:SF1">
    <property type="entry name" value="RIBOFLAVIN TRANSPORTER RIBU"/>
    <property type="match status" value="1"/>
</dbReference>
<keyword evidence="4 8" id="KW-1003">Cell membrane</keyword>
<evidence type="ECO:0000256" key="3">
    <source>
        <dbReference type="ARBA" id="ARBA00022448"/>
    </source>
</evidence>
<evidence type="ECO:0000313" key="11">
    <source>
        <dbReference type="Proteomes" id="UP000735205"/>
    </source>
</evidence>
<name>A0ABS5QS77_9LACO</name>
<comment type="function">
    <text evidence="8">Probably a riboflavin-binding protein that interacts with the energy-coupling factor (ECF) ABC-transporter complex.</text>
</comment>
<feature type="transmembrane region" description="Helical" evidence="9">
    <location>
        <begin position="43"/>
        <end position="68"/>
    </location>
</feature>
<comment type="similarity">
    <text evidence="2 8">Belongs to the prokaryotic riboflavin transporter (P-RFT) (TC 2.A.87) family.</text>
</comment>
<evidence type="ECO:0000256" key="7">
    <source>
        <dbReference type="ARBA" id="ARBA00023136"/>
    </source>
</evidence>
<evidence type="ECO:0000256" key="6">
    <source>
        <dbReference type="ARBA" id="ARBA00022989"/>
    </source>
</evidence>